<dbReference type="PROSITE" id="PS50084">
    <property type="entry name" value="KH_TYPE_1"/>
    <property type="match status" value="1"/>
</dbReference>
<evidence type="ECO:0000256" key="2">
    <source>
        <dbReference type="ARBA" id="ARBA00022884"/>
    </source>
</evidence>
<proteinExistence type="predicted"/>
<evidence type="ECO:0000256" key="1">
    <source>
        <dbReference type="ARBA" id="ARBA00022490"/>
    </source>
</evidence>
<dbReference type="Pfam" id="PF13083">
    <property type="entry name" value="KH_KhpA-B"/>
    <property type="match status" value="1"/>
</dbReference>
<organism evidence="4 5">
    <name type="scientific">Candidatus Woesebacteria bacterium GW2011_GWA1_40_43</name>
    <dbReference type="NCBI Taxonomy" id="1618553"/>
    <lineage>
        <taxon>Bacteria</taxon>
        <taxon>Candidatus Woeseibacteriota</taxon>
    </lineage>
</organism>
<accession>A0A0G0UXM6</accession>
<evidence type="ECO:0000256" key="3">
    <source>
        <dbReference type="PROSITE-ProRule" id="PRU00117"/>
    </source>
</evidence>
<dbReference type="AlphaFoldDB" id="A0A0G0UXM6"/>
<evidence type="ECO:0000313" key="5">
    <source>
        <dbReference type="Proteomes" id="UP000034293"/>
    </source>
</evidence>
<dbReference type="PANTHER" id="PTHR34654:SF1">
    <property type="entry name" value="RNA-BINDING PROTEIN KHPA"/>
    <property type="match status" value="1"/>
</dbReference>
<name>A0A0G0UXM6_9BACT</name>
<dbReference type="Gene3D" id="3.30.300.20">
    <property type="match status" value="1"/>
</dbReference>
<sequence length="74" mass="8280">MKELLEYLLKGVLGEEKFEIIEEQDGSRVSYTIKSAPENMGLIIGKGGRMIKSLRNVLKVRATLEKTAVTLNVE</sequence>
<gene>
    <name evidence="4" type="ORF">UU02_C0008G0002</name>
</gene>
<dbReference type="PANTHER" id="PTHR34654">
    <property type="entry name" value="UPF0109 PROTEIN SCO5592"/>
    <property type="match status" value="1"/>
</dbReference>
<dbReference type="InterPro" id="IPR015946">
    <property type="entry name" value="KH_dom-like_a/b"/>
</dbReference>
<evidence type="ECO:0000313" key="4">
    <source>
        <dbReference type="EMBL" id="KKR64465.1"/>
    </source>
</evidence>
<dbReference type="GO" id="GO:0003723">
    <property type="term" value="F:RNA binding"/>
    <property type="evidence" value="ECO:0007669"/>
    <property type="project" value="UniProtKB-UniRule"/>
</dbReference>
<keyword evidence="2 3" id="KW-0694">RNA-binding</keyword>
<dbReference type="SUPFAM" id="SSF54814">
    <property type="entry name" value="Prokaryotic type KH domain (KH-domain type II)"/>
    <property type="match status" value="1"/>
</dbReference>
<dbReference type="EMBL" id="LBZA01000008">
    <property type="protein sequence ID" value="KKR64465.1"/>
    <property type="molecule type" value="Genomic_DNA"/>
</dbReference>
<protein>
    <submittedName>
        <fullName evidence="4">Uncharacterized protein</fullName>
    </submittedName>
</protein>
<keyword evidence="1" id="KW-0963">Cytoplasm</keyword>
<reference evidence="4 5" key="1">
    <citation type="journal article" date="2015" name="Nature">
        <title>rRNA introns, odd ribosomes, and small enigmatic genomes across a large radiation of phyla.</title>
        <authorList>
            <person name="Brown C.T."/>
            <person name="Hug L.A."/>
            <person name="Thomas B.C."/>
            <person name="Sharon I."/>
            <person name="Castelle C.J."/>
            <person name="Singh A."/>
            <person name="Wilkins M.J."/>
            <person name="Williams K.H."/>
            <person name="Banfield J.F."/>
        </authorList>
    </citation>
    <scope>NUCLEOTIDE SEQUENCE [LARGE SCALE GENOMIC DNA]</scope>
</reference>
<dbReference type="Proteomes" id="UP000034293">
    <property type="component" value="Unassembled WGS sequence"/>
</dbReference>
<comment type="caution">
    <text evidence="4">The sequence shown here is derived from an EMBL/GenBank/DDBJ whole genome shotgun (WGS) entry which is preliminary data.</text>
</comment>
<dbReference type="InterPro" id="IPR009019">
    <property type="entry name" value="KH_sf_prok-type"/>
</dbReference>
<dbReference type="InterPro" id="IPR020627">
    <property type="entry name" value="KhpA"/>
</dbReference>